<feature type="region of interest" description="Disordered" evidence="1">
    <location>
        <begin position="46"/>
        <end position="68"/>
    </location>
</feature>
<keyword evidence="3" id="KW-1185">Reference proteome</keyword>
<reference evidence="2 3" key="1">
    <citation type="submission" date="2018-10" db="EMBL/GenBank/DDBJ databases">
        <title>A high-quality apple genome assembly.</title>
        <authorList>
            <person name="Hu J."/>
        </authorList>
    </citation>
    <scope>NUCLEOTIDE SEQUENCE [LARGE SCALE GENOMIC DNA]</scope>
    <source>
        <strain evidence="3">cv. HFTH1</strain>
        <tissue evidence="2">Young leaf</tissue>
    </source>
</reference>
<evidence type="ECO:0000313" key="2">
    <source>
        <dbReference type="EMBL" id="RXH87088.1"/>
    </source>
</evidence>
<comment type="caution">
    <text evidence="2">The sequence shown here is derived from an EMBL/GenBank/DDBJ whole genome shotgun (WGS) entry which is preliminary data.</text>
</comment>
<feature type="region of interest" description="Disordered" evidence="1">
    <location>
        <begin position="1"/>
        <end position="23"/>
    </location>
</feature>
<sequence>MESVIPKMGNRKTKEILGEGENSEEREWFSQRFISVETHVQRQVTVPPRHQQSSDYSAAMKTGSRSDVHLTEKQELGESLAKLQLKPENTGGATRNERPTFGRCAVCLKEDAHWSDKCPYLKHVPDGTTIGPRYGIVCTMCGKIGGHPGRDNWEGRAEEKYCFHCLEDGLHWDKDCPISPYDDTDSQLCKPRQVRVAGVGGCDGPM</sequence>
<protein>
    <submittedName>
        <fullName evidence="2">Uncharacterized protein</fullName>
    </submittedName>
</protein>
<accession>A0A498IUM1</accession>
<gene>
    <name evidence="2" type="ORF">DVH24_028588</name>
</gene>
<name>A0A498IUM1_MALDO</name>
<proteinExistence type="predicted"/>
<dbReference type="Proteomes" id="UP000290289">
    <property type="component" value="Chromosome 10"/>
</dbReference>
<dbReference type="EMBL" id="RDQH01000336">
    <property type="protein sequence ID" value="RXH87088.1"/>
    <property type="molecule type" value="Genomic_DNA"/>
</dbReference>
<evidence type="ECO:0000313" key="3">
    <source>
        <dbReference type="Proteomes" id="UP000290289"/>
    </source>
</evidence>
<dbReference type="AlphaFoldDB" id="A0A498IUM1"/>
<organism evidence="2 3">
    <name type="scientific">Malus domestica</name>
    <name type="common">Apple</name>
    <name type="synonym">Pyrus malus</name>
    <dbReference type="NCBI Taxonomy" id="3750"/>
    <lineage>
        <taxon>Eukaryota</taxon>
        <taxon>Viridiplantae</taxon>
        <taxon>Streptophyta</taxon>
        <taxon>Embryophyta</taxon>
        <taxon>Tracheophyta</taxon>
        <taxon>Spermatophyta</taxon>
        <taxon>Magnoliopsida</taxon>
        <taxon>eudicotyledons</taxon>
        <taxon>Gunneridae</taxon>
        <taxon>Pentapetalae</taxon>
        <taxon>rosids</taxon>
        <taxon>fabids</taxon>
        <taxon>Rosales</taxon>
        <taxon>Rosaceae</taxon>
        <taxon>Amygdaloideae</taxon>
        <taxon>Maleae</taxon>
        <taxon>Malus</taxon>
    </lineage>
</organism>
<feature type="compositionally biased region" description="Basic and acidic residues" evidence="1">
    <location>
        <begin position="12"/>
        <end position="23"/>
    </location>
</feature>
<evidence type="ECO:0000256" key="1">
    <source>
        <dbReference type="SAM" id="MobiDB-lite"/>
    </source>
</evidence>